<dbReference type="PANTHER" id="PTHR33112:SF10">
    <property type="entry name" value="TOL"/>
    <property type="match status" value="1"/>
</dbReference>
<dbReference type="GeneID" id="43670406"/>
<evidence type="ECO:0000313" key="3">
    <source>
        <dbReference type="Proteomes" id="UP000325579"/>
    </source>
</evidence>
<dbReference type="AlphaFoldDB" id="A0A5N7CS39"/>
<sequence>MKRKRTNKRQGAGFGVLESLKREEFKLDEWACERDTDLIPDIHSTDLPPPTLDPLEISRLWLLTCDKTHRPCHKPIDTWPTRVIFIGDHDKEKLQLRELDAPVEYIALSHCWGQETPERQKYLTTNSNYNQRKDAFRYNELPSVFQDAITGNTNDWNTEGKKMEDIFALAYCTIAASSASNWETSFLGRLPNNIPTHAVSPGSHPEHDFFQDVDESNLNTRAWVLQERILSRRTLFFTSRGVYWECGEGVRCNNLTKLNCPISRSYFMDPNFPKRLYTSGVTRTIQFIQELIEDYTKRGLTIPTDRAVAFSGLAERISKALATKQKYGVFEIIMHRLLLWKIPGSNGEPIAYENNKPQSWSWMAWHGRVEFITTSPLRVPKYLRFSKDYLNVEVRTFENCEKRQVTGHYTIIAGQAEVGSLFFDTNKTPLRYCVVIGMDFNDAREDPYKQYYVLVVDETGEIGYYQRMGVGVIEAHCISKEKRDGKLV</sequence>
<gene>
    <name evidence="2" type="ORF">BDV37DRAFT_277245</name>
</gene>
<dbReference type="PANTHER" id="PTHR33112">
    <property type="entry name" value="DOMAIN PROTEIN, PUTATIVE-RELATED"/>
    <property type="match status" value="1"/>
</dbReference>
<reference evidence="2 3" key="1">
    <citation type="submission" date="2019-04" db="EMBL/GenBank/DDBJ databases">
        <authorList>
            <consortium name="DOE Joint Genome Institute"/>
            <person name="Mondo S."/>
            <person name="Kjaerbolling I."/>
            <person name="Vesth T."/>
            <person name="Frisvad J.C."/>
            <person name="Nybo J.L."/>
            <person name="Theobald S."/>
            <person name="Kildgaard S."/>
            <person name="Isbrandt T."/>
            <person name="Kuo A."/>
            <person name="Sato A."/>
            <person name="Lyhne E.K."/>
            <person name="Kogle M.E."/>
            <person name="Wiebenga A."/>
            <person name="Kun R.S."/>
            <person name="Lubbers R.J."/>
            <person name="Makela M.R."/>
            <person name="Barry K."/>
            <person name="Chovatia M."/>
            <person name="Clum A."/>
            <person name="Daum C."/>
            <person name="Haridas S."/>
            <person name="He G."/>
            <person name="LaButti K."/>
            <person name="Lipzen A."/>
            <person name="Riley R."/>
            <person name="Salamov A."/>
            <person name="Simmons B.A."/>
            <person name="Magnuson J.K."/>
            <person name="Henrissat B."/>
            <person name="Mortensen U.H."/>
            <person name="Larsen T.O."/>
            <person name="Devries R.P."/>
            <person name="Grigoriev I.V."/>
            <person name="Machida M."/>
            <person name="Baker S.E."/>
            <person name="Andersen M.R."/>
            <person name="Cantor M.N."/>
            <person name="Hua S.X."/>
        </authorList>
    </citation>
    <scope>NUCLEOTIDE SEQUENCE [LARGE SCALE GENOMIC DNA]</scope>
    <source>
        <strain evidence="2 3">CBS 119388</strain>
    </source>
</reference>
<protein>
    <submittedName>
        <fullName evidence="2">HET-domain-containing protein</fullName>
    </submittedName>
</protein>
<organism evidence="2 3">
    <name type="scientific">Aspergillus pseudonomiae</name>
    <dbReference type="NCBI Taxonomy" id="1506151"/>
    <lineage>
        <taxon>Eukaryota</taxon>
        <taxon>Fungi</taxon>
        <taxon>Dikarya</taxon>
        <taxon>Ascomycota</taxon>
        <taxon>Pezizomycotina</taxon>
        <taxon>Eurotiomycetes</taxon>
        <taxon>Eurotiomycetidae</taxon>
        <taxon>Eurotiales</taxon>
        <taxon>Aspergillaceae</taxon>
        <taxon>Aspergillus</taxon>
        <taxon>Aspergillus subgen. Circumdati</taxon>
    </lineage>
</organism>
<accession>A0A5N7CS39</accession>
<dbReference type="RefSeq" id="XP_031934325.1">
    <property type="nucleotide sequence ID" value="XM_032085715.1"/>
</dbReference>
<dbReference type="OrthoDB" id="5362512at2759"/>
<dbReference type="InterPro" id="IPR010730">
    <property type="entry name" value="HET"/>
</dbReference>
<name>A0A5N7CS39_9EURO</name>
<dbReference type="EMBL" id="ML736934">
    <property type="protein sequence ID" value="KAE8397006.1"/>
    <property type="molecule type" value="Genomic_DNA"/>
</dbReference>
<dbReference type="Proteomes" id="UP000325579">
    <property type="component" value="Unassembled WGS sequence"/>
</dbReference>
<feature type="domain" description="Heterokaryon incompatibility" evidence="1">
    <location>
        <begin position="105"/>
        <end position="227"/>
    </location>
</feature>
<evidence type="ECO:0000259" key="1">
    <source>
        <dbReference type="Pfam" id="PF06985"/>
    </source>
</evidence>
<keyword evidence="3" id="KW-1185">Reference proteome</keyword>
<evidence type="ECO:0000313" key="2">
    <source>
        <dbReference type="EMBL" id="KAE8397006.1"/>
    </source>
</evidence>
<proteinExistence type="predicted"/>
<dbReference type="Pfam" id="PF06985">
    <property type="entry name" value="HET"/>
    <property type="match status" value="1"/>
</dbReference>